<evidence type="ECO:0000313" key="1">
    <source>
        <dbReference type="EMBL" id="KAI5656212.1"/>
    </source>
</evidence>
<accession>A0ACC0A6X7</accession>
<organism evidence="1 2">
    <name type="scientific">Catharanthus roseus</name>
    <name type="common">Madagascar periwinkle</name>
    <name type="synonym">Vinca rosea</name>
    <dbReference type="NCBI Taxonomy" id="4058"/>
    <lineage>
        <taxon>Eukaryota</taxon>
        <taxon>Viridiplantae</taxon>
        <taxon>Streptophyta</taxon>
        <taxon>Embryophyta</taxon>
        <taxon>Tracheophyta</taxon>
        <taxon>Spermatophyta</taxon>
        <taxon>Magnoliopsida</taxon>
        <taxon>eudicotyledons</taxon>
        <taxon>Gunneridae</taxon>
        <taxon>Pentapetalae</taxon>
        <taxon>asterids</taxon>
        <taxon>lamiids</taxon>
        <taxon>Gentianales</taxon>
        <taxon>Apocynaceae</taxon>
        <taxon>Rauvolfioideae</taxon>
        <taxon>Vinceae</taxon>
        <taxon>Catharanthinae</taxon>
        <taxon>Catharanthus</taxon>
    </lineage>
</organism>
<comment type="caution">
    <text evidence="1">The sequence shown here is derived from an EMBL/GenBank/DDBJ whole genome shotgun (WGS) entry which is preliminary data.</text>
</comment>
<gene>
    <name evidence="1" type="ORF">M9H77_25005</name>
</gene>
<dbReference type="Proteomes" id="UP001060085">
    <property type="component" value="Linkage Group LG06"/>
</dbReference>
<evidence type="ECO:0000313" key="2">
    <source>
        <dbReference type="Proteomes" id="UP001060085"/>
    </source>
</evidence>
<name>A0ACC0A6X7_CATRO</name>
<protein>
    <submittedName>
        <fullName evidence="1">Uncharacterized protein</fullName>
    </submittedName>
</protein>
<reference evidence="2" key="1">
    <citation type="journal article" date="2023" name="Nat. Plants">
        <title>Single-cell RNA sequencing provides a high-resolution roadmap for understanding the multicellular compartmentation of specialized metabolism.</title>
        <authorList>
            <person name="Sun S."/>
            <person name="Shen X."/>
            <person name="Li Y."/>
            <person name="Li Y."/>
            <person name="Wang S."/>
            <person name="Li R."/>
            <person name="Zhang H."/>
            <person name="Shen G."/>
            <person name="Guo B."/>
            <person name="Wei J."/>
            <person name="Xu J."/>
            <person name="St-Pierre B."/>
            <person name="Chen S."/>
            <person name="Sun C."/>
        </authorList>
    </citation>
    <scope>NUCLEOTIDE SEQUENCE [LARGE SCALE GENOMIC DNA]</scope>
</reference>
<proteinExistence type="predicted"/>
<sequence length="235" mass="26943">MVMSKVKYEAIRQQRMEENKRKLEQLHLPLLSQALQKASSPKPSPMKNVKPRIIRTELVPVRRSGRFANKPAPHYKEVIFNERVHLPRRIVYPKRGLSNRVYASDEARESAIQKAEKLESTLEGDHPSFIRSMLPSHVTGGFWLGLQSAFCKRHLPRRDDIVTLIDEQGDEWPTVYLFRKTGLSGGWKKFAVDHELVDGDALVFHLIQPTVFKIYITRVNSSAEENVTEASDVSS</sequence>
<keyword evidence="2" id="KW-1185">Reference proteome</keyword>
<dbReference type="EMBL" id="CM044706">
    <property type="protein sequence ID" value="KAI5656212.1"/>
    <property type="molecule type" value="Genomic_DNA"/>
</dbReference>